<dbReference type="InterPro" id="IPR037138">
    <property type="entry name" value="His_deacetylse_dom_sf"/>
</dbReference>
<name>A0ABV2AUA1_9EUKA</name>
<protein>
    <recommendedName>
        <fullName evidence="3">Histone deacetylase</fullName>
    </recommendedName>
</protein>
<gene>
    <name evidence="1" type="ORF">MHBO_004774</name>
</gene>
<dbReference type="PRINTS" id="PR01271">
    <property type="entry name" value="HISDACETLASE"/>
</dbReference>
<dbReference type="Gene3D" id="3.40.800.20">
    <property type="entry name" value="Histone deacetylase domain"/>
    <property type="match status" value="1"/>
</dbReference>
<dbReference type="Proteomes" id="UP001439008">
    <property type="component" value="Unassembled WGS sequence"/>
</dbReference>
<dbReference type="EMBL" id="JBDODL010005209">
    <property type="protein sequence ID" value="MES1923232.1"/>
    <property type="molecule type" value="Genomic_DNA"/>
</dbReference>
<accession>A0ABV2AUA1</accession>
<dbReference type="InterPro" id="IPR023696">
    <property type="entry name" value="Ureohydrolase_dom_sf"/>
</dbReference>
<dbReference type="InterPro" id="IPR003084">
    <property type="entry name" value="HDAC_I/II"/>
</dbReference>
<reference evidence="1 2" key="1">
    <citation type="journal article" date="2024" name="BMC Biol.">
        <title>Comparative genomics of Ascetosporea gives new insight into the evolutionary basis for animal parasitism in Rhizaria.</title>
        <authorList>
            <person name="Hiltunen Thoren M."/>
            <person name="Onut-Brannstrom I."/>
            <person name="Alfjorden A."/>
            <person name="Peckova H."/>
            <person name="Swords F."/>
            <person name="Hooper C."/>
            <person name="Holzer A.S."/>
            <person name="Bass D."/>
            <person name="Burki F."/>
        </authorList>
    </citation>
    <scope>NUCLEOTIDE SEQUENCE [LARGE SCALE GENOMIC DNA]</scope>
    <source>
        <strain evidence="1">20-A016</strain>
    </source>
</reference>
<sequence>MPEISKRRVGYYYDDTIGNYYYGPGHPMKPNRVRLANVLVEKYDLYDKMNVIKPFALPGDEMVRFHDPDYIDFLENVTSFNQKEYEKATFEFLGKVLFIKVV</sequence>
<evidence type="ECO:0008006" key="3">
    <source>
        <dbReference type="Google" id="ProtNLM"/>
    </source>
</evidence>
<proteinExistence type="predicted"/>
<evidence type="ECO:0000313" key="2">
    <source>
        <dbReference type="Proteomes" id="UP001439008"/>
    </source>
</evidence>
<dbReference type="PANTHER" id="PTHR10625">
    <property type="entry name" value="HISTONE DEACETYLASE HDAC1-RELATED"/>
    <property type="match status" value="1"/>
</dbReference>
<dbReference type="SUPFAM" id="SSF52768">
    <property type="entry name" value="Arginase/deacetylase"/>
    <property type="match status" value="1"/>
</dbReference>
<dbReference type="PANTHER" id="PTHR10625:SF10">
    <property type="entry name" value="HISTONE DEACETYLASE HDAC1"/>
    <property type="match status" value="1"/>
</dbReference>
<comment type="caution">
    <text evidence="1">The sequence shown here is derived from an EMBL/GenBank/DDBJ whole genome shotgun (WGS) entry which is preliminary data.</text>
</comment>
<evidence type="ECO:0000313" key="1">
    <source>
        <dbReference type="EMBL" id="MES1923232.1"/>
    </source>
</evidence>
<keyword evidence="2" id="KW-1185">Reference proteome</keyword>
<organism evidence="1 2">
    <name type="scientific">Bonamia ostreae</name>
    <dbReference type="NCBI Taxonomy" id="126728"/>
    <lineage>
        <taxon>Eukaryota</taxon>
        <taxon>Sar</taxon>
        <taxon>Rhizaria</taxon>
        <taxon>Endomyxa</taxon>
        <taxon>Ascetosporea</taxon>
        <taxon>Haplosporida</taxon>
        <taxon>Bonamia</taxon>
    </lineage>
</organism>